<evidence type="ECO:0000256" key="5">
    <source>
        <dbReference type="ARBA" id="ARBA00022990"/>
    </source>
</evidence>
<sequence>MASPVSHSDKPTRQVSNSTTLSDTLAAVLPAGYKFGIFHLSTPPTRSDPLCSAPPGAHPDRTYCESHFLAVTIDPTHNTRAFQSKASSTTSDIQHGDYASSPSSTQVLVLAIEIFIFTTACSSTFFVSKADSTGYLHLLGLPNGTPSPIREISSAFISYLVALRRRSDAQSVVSLFARAQDQYLFPGSIEYAGKHVLDDRALVRWWCRVLDPLIASNQGPTGAAANPTRETSWESVEGYLLVPGLDAHESRAFIPRTPHASKSWTVGHPLEKVSHFSREYDWVPPRCLIPRFPDDPKSRFRDELDLEAAQWAEHKEKGSWRSIKTVDQFWDMMAFRQECSGGHMTGFIWVVMNPPSLQNRQPVMLALLTPEASFNGSEPPGAPSTPPRRRDGLVATTSQSSPFKDAKSPGEPHQHTQTSRQMERSKKRKLKGHIRPRLPRIKRHARNYDPDIPQTTPYYYWPPEGRGTRVLAEPDYKRSIELLLRLDFANVDLAVASTSRWTSEVGGGIKWAVEVIGTRSLPSPAPFKGGASGTTLNSQDGLVRKKRPAEALAESKAPVGVGRINALPAGLVRKKQKMDKIEVESNKSRADPSMDILSEGLIREKCGDDKGRAQASVGEATTMVDESKGADQQEASAGAGLPKVNLLGSELVRKKPKASRGAQRRL</sequence>
<evidence type="ECO:0000256" key="1">
    <source>
        <dbReference type="ARBA" id="ARBA00004123"/>
    </source>
</evidence>
<dbReference type="Pfam" id="PF08214">
    <property type="entry name" value="HAT_KAT11"/>
    <property type="match status" value="1"/>
</dbReference>
<dbReference type="GO" id="GO:0005634">
    <property type="term" value="C:nucleus"/>
    <property type="evidence" value="ECO:0007669"/>
    <property type="project" value="UniProtKB-SubCell"/>
</dbReference>
<dbReference type="AlphaFoldDB" id="A0AA38RK57"/>
<dbReference type="EC" id="2.3.1.48" evidence="2"/>
<proteinExistence type="predicted"/>
<keyword evidence="4" id="KW-0227">DNA damage</keyword>
<protein>
    <recommendedName>
        <fullName evidence="2">histone acetyltransferase</fullName>
        <ecNumber evidence="2">2.3.1.48</ecNumber>
    </recommendedName>
</protein>
<dbReference type="GO" id="GO:0006355">
    <property type="term" value="P:regulation of DNA-templated transcription"/>
    <property type="evidence" value="ECO:0007669"/>
    <property type="project" value="InterPro"/>
</dbReference>
<keyword evidence="5" id="KW-0007">Acetylation</keyword>
<feature type="compositionally biased region" description="Basic residues" evidence="10">
    <location>
        <begin position="654"/>
        <end position="666"/>
    </location>
</feature>
<gene>
    <name evidence="11" type="ORF">NKR23_g7876</name>
</gene>
<feature type="region of interest" description="Disordered" evidence="10">
    <location>
        <begin position="608"/>
        <end position="666"/>
    </location>
</feature>
<comment type="caution">
    <text evidence="11">The sequence shown here is derived from an EMBL/GenBank/DDBJ whole genome shotgun (WGS) entry which is preliminary data.</text>
</comment>
<keyword evidence="6" id="KW-0805">Transcription regulation</keyword>
<evidence type="ECO:0000256" key="2">
    <source>
        <dbReference type="ARBA" id="ARBA00013184"/>
    </source>
</evidence>
<evidence type="ECO:0000256" key="3">
    <source>
        <dbReference type="ARBA" id="ARBA00022679"/>
    </source>
</evidence>
<comment type="catalytic activity">
    <reaction evidence="9">
        <text>L-lysyl-[histone] + acetyl-CoA = N(6)-acetyl-L-lysyl-[histone] + CoA + H(+)</text>
        <dbReference type="Rhea" id="RHEA:21992"/>
        <dbReference type="Rhea" id="RHEA-COMP:9845"/>
        <dbReference type="Rhea" id="RHEA-COMP:11338"/>
        <dbReference type="ChEBI" id="CHEBI:15378"/>
        <dbReference type="ChEBI" id="CHEBI:29969"/>
        <dbReference type="ChEBI" id="CHEBI:57287"/>
        <dbReference type="ChEBI" id="CHEBI:57288"/>
        <dbReference type="ChEBI" id="CHEBI:61930"/>
        <dbReference type="EC" id="2.3.1.48"/>
    </reaction>
    <physiologicalReaction direction="left-to-right" evidence="9">
        <dbReference type="Rhea" id="RHEA:21993"/>
    </physiologicalReaction>
</comment>
<dbReference type="Proteomes" id="UP001174694">
    <property type="component" value="Unassembled WGS sequence"/>
</dbReference>
<dbReference type="SMART" id="SM01250">
    <property type="entry name" value="KAT11"/>
    <property type="match status" value="1"/>
</dbReference>
<feature type="compositionally biased region" description="Basic and acidic residues" evidence="10">
    <location>
        <begin position="404"/>
        <end position="414"/>
    </location>
</feature>
<keyword evidence="12" id="KW-1185">Reference proteome</keyword>
<evidence type="ECO:0000313" key="11">
    <source>
        <dbReference type="EMBL" id="KAJ9139390.1"/>
    </source>
</evidence>
<dbReference type="PROSITE" id="PS51728">
    <property type="entry name" value="RTT109_HAT"/>
    <property type="match status" value="1"/>
</dbReference>
<keyword evidence="7" id="KW-0804">Transcription</keyword>
<evidence type="ECO:0000256" key="9">
    <source>
        <dbReference type="ARBA" id="ARBA00048940"/>
    </source>
</evidence>
<keyword evidence="8" id="KW-0539">Nucleus</keyword>
<comment type="subcellular location">
    <subcellularLocation>
        <location evidence="1">Nucleus</location>
    </subcellularLocation>
</comment>
<organism evidence="11 12">
    <name type="scientific">Pleurostoma richardsiae</name>
    <dbReference type="NCBI Taxonomy" id="41990"/>
    <lineage>
        <taxon>Eukaryota</taxon>
        <taxon>Fungi</taxon>
        <taxon>Dikarya</taxon>
        <taxon>Ascomycota</taxon>
        <taxon>Pezizomycotina</taxon>
        <taxon>Sordariomycetes</taxon>
        <taxon>Sordariomycetidae</taxon>
        <taxon>Calosphaeriales</taxon>
        <taxon>Pleurostomataceae</taxon>
        <taxon>Pleurostoma</taxon>
    </lineage>
</organism>
<keyword evidence="3" id="KW-0808">Transferase</keyword>
<evidence type="ECO:0000256" key="10">
    <source>
        <dbReference type="SAM" id="MobiDB-lite"/>
    </source>
</evidence>
<name>A0AA38RK57_9PEZI</name>
<dbReference type="PANTHER" id="PTHR31571:SF2">
    <property type="entry name" value="HISTONE ACETYLTRANSFERASE RTT109"/>
    <property type="match status" value="1"/>
</dbReference>
<evidence type="ECO:0000313" key="12">
    <source>
        <dbReference type="Proteomes" id="UP001174694"/>
    </source>
</evidence>
<feature type="region of interest" description="Disordered" evidence="10">
    <location>
        <begin position="372"/>
        <end position="434"/>
    </location>
</feature>
<dbReference type="InterPro" id="IPR013178">
    <property type="entry name" value="Histone_AcTrfase_Rtt109/CBP"/>
</dbReference>
<dbReference type="InterPro" id="IPR016849">
    <property type="entry name" value="Rtt109"/>
</dbReference>
<dbReference type="GO" id="GO:0006974">
    <property type="term" value="P:DNA damage response"/>
    <property type="evidence" value="ECO:0007669"/>
    <property type="project" value="UniProtKB-KW"/>
</dbReference>
<accession>A0AA38RK57</accession>
<evidence type="ECO:0000256" key="4">
    <source>
        <dbReference type="ARBA" id="ARBA00022763"/>
    </source>
</evidence>
<dbReference type="InterPro" id="IPR051236">
    <property type="entry name" value="HAT_RTT109-like"/>
</dbReference>
<evidence type="ECO:0000256" key="7">
    <source>
        <dbReference type="ARBA" id="ARBA00023163"/>
    </source>
</evidence>
<reference evidence="11" key="1">
    <citation type="submission" date="2022-07" db="EMBL/GenBank/DDBJ databases">
        <title>Fungi with potential for degradation of polypropylene.</title>
        <authorList>
            <person name="Gostincar C."/>
        </authorList>
    </citation>
    <scope>NUCLEOTIDE SEQUENCE</scope>
    <source>
        <strain evidence="11">EXF-13308</strain>
    </source>
</reference>
<feature type="compositionally biased region" description="Basic residues" evidence="10">
    <location>
        <begin position="425"/>
        <end position="434"/>
    </location>
</feature>
<feature type="region of interest" description="Disordered" evidence="10">
    <location>
        <begin position="524"/>
        <end position="543"/>
    </location>
</feature>
<evidence type="ECO:0000256" key="6">
    <source>
        <dbReference type="ARBA" id="ARBA00023015"/>
    </source>
</evidence>
<dbReference type="EMBL" id="JANBVO010000026">
    <property type="protein sequence ID" value="KAJ9139390.1"/>
    <property type="molecule type" value="Genomic_DNA"/>
</dbReference>
<dbReference type="PANTHER" id="PTHR31571">
    <property type="entry name" value="ALTERED INHERITANCE OF MITOCHONDRIA PROTEIN 6"/>
    <property type="match status" value="1"/>
</dbReference>
<evidence type="ECO:0000256" key="8">
    <source>
        <dbReference type="ARBA" id="ARBA00023242"/>
    </source>
</evidence>
<dbReference type="GO" id="GO:0032931">
    <property type="term" value="F:histone H3K56 acetyltransferase activity"/>
    <property type="evidence" value="ECO:0007669"/>
    <property type="project" value="TreeGrafter"/>
</dbReference>